<protein>
    <recommendedName>
        <fullName evidence="4">Gas vesicle protein</fullName>
    </recommendedName>
</protein>
<evidence type="ECO:0000313" key="3">
    <source>
        <dbReference type="Proteomes" id="UP000054526"/>
    </source>
</evidence>
<evidence type="ECO:0000256" key="1">
    <source>
        <dbReference type="SAM" id="Phobius"/>
    </source>
</evidence>
<dbReference type="InterPro" id="IPR052928">
    <property type="entry name" value="Desiccation-related_membrane"/>
</dbReference>
<sequence>MADKKALKSFFWGTVTGVVTGAVTALLFAPKPGRELRKDITDTAQLVGEKTVDISRQAGSAVQTLAKRTTDFAVDAKAAAGRFVTDIRSPKNGAAADDVSETQTFVDDNSAAL</sequence>
<organism evidence="2 3">
    <name type="scientific">Cohnella kolymensis</name>
    <dbReference type="NCBI Taxonomy" id="1590652"/>
    <lineage>
        <taxon>Bacteria</taxon>
        <taxon>Bacillati</taxon>
        <taxon>Bacillota</taxon>
        <taxon>Bacilli</taxon>
        <taxon>Bacillales</taxon>
        <taxon>Paenibacillaceae</taxon>
        <taxon>Cohnella</taxon>
    </lineage>
</organism>
<dbReference type="Pfam" id="PF12732">
    <property type="entry name" value="YtxH"/>
    <property type="match status" value="1"/>
</dbReference>
<dbReference type="EMBL" id="JXAL01000001">
    <property type="protein sequence ID" value="KIL37252.1"/>
    <property type="molecule type" value="Genomic_DNA"/>
</dbReference>
<dbReference type="PANTHER" id="PTHR35792">
    <property type="entry name" value="GENERAL STRESS PROTEIN"/>
    <property type="match status" value="1"/>
</dbReference>
<proteinExistence type="predicted"/>
<dbReference type="Proteomes" id="UP000054526">
    <property type="component" value="Unassembled WGS sequence"/>
</dbReference>
<keyword evidence="1" id="KW-1133">Transmembrane helix</keyword>
<dbReference type="InterPro" id="IPR024623">
    <property type="entry name" value="YtxH"/>
</dbReference>
<dbReference type="RefSeq" id="WP_041058358.1">
    <property type="nucleotide sequence ID" value="NZ_JXAL01000001.1"/>
</dbReference>
<reference evidence="2 3" key="1">
    <citation type="submission" date="2014-12" db="EMBL/GenBank/DDBJ databases">
        <title>Draft genome sequence of Cohnella kolymensis strain B-2846.</title>
        <authorList>
            <person name="Karlyshev A.V."/>
            <person name="Kudryashova E.B."/>
        </authorList>
    </citation>
    <scope>NUCLEOTIDE SEQUENCE [LARGE SCALE GENOMIC DNA]</scope>
    <source>
        <strain evidence="2 3">VKM B-2846</strain>
    </source>
</reference>
<comment type="caution">
    <text evidence="2">The sequence shown here is derived from an EMBL/GenBank/DDBJ whole genome shotgun (WGS) entry which is preliminary data.</text>
</comment>
<keyword evidence="3" id="KW-1185">Reference proteome</keyword>
<accession>A0ABR5A8K6</accession>
<keyword evidence="1" id="KW-0472">Membrane</keyword>
<feature type="transmembrane region" description="Helical" evidence="1">
    <location>
        <begin position="6"/>
        <end position="29"/>
    </location>
</feature>
<dbReference type="PANTHER" id="PTHR35792:SF2">
    <property type="entry name" value="GENERAL STRESS PROTEIN"/>
    <property type="match status" value="1"/>
</dbReference>
<name>A0ABR5A8K6_9BACL</name>
<evidence type="ECO:0000313" key="2">
    <source>
        <dbReference type="EMBL" id="KIL37252.1"/>
    </source>
</evidence>
<keyword evidence="1" id="KW-0812">Transmembrane</keyword>
<evidence type="ECO:0008006" key="4">
    <source>
        <dbReference type="Google" id="ProtNLM"/>
    </source>
</evidence>
<gene>
    <name evidence="2" type="ORF">SD71_00600</name>
</gene>